<sequence>GKRPLLTIEFTLNRYFISSLTFTINPFFLKIIISYFLLD</sequence>
<organism evidence="2">
    <name type="scientific">marine sediment metagenome</name>
    <dbReference type="NCBI Taxonomy" id="412755"/>
    <lineage>
        <taxon>unclassified sequences</taxon>
        <taxon>metagenomes</taxon>
        <taxon>ecological metagenomes</taxon>
    </lineage>
</organism>
<name>X1A6Q0_9ZZZZ</name>
<dbReference type="AlphaFoldDB" id="X1A6Q0"/>
<comment type="caution">
    <text evidence="2">The sequence shown here is derived from an EMBL/GenBank/DDBJ whole genome shotgun (WGS) entry which is preliminary data.</text>
</comment>
<keyword evidence="1" id="KW-0812">Transmembrane</keyword>
<accession>X1A6Q0</accession>
<feature type="transmembrane region" description="Helical" evidence="1">
    <location>
        <begin position="15"/>
        <end position="38"/>
    </location>
</feature>
<reference evidence="2" key="1">
    <citation type="journal article" date="2014" name="Front. Microbiol.">
        <title>High frequency of phylogenetically diverse reductive dehalogenase-homologous genes in deep subseafloor sedimentary metagenomes.</title>
        <authorList>
            <person name="Kawai M."/>
            <person name="Futagami T."/>
            <person name="Toyoda A."/>
            <person name="Takaki Y."/>
            <person name="Nishi S."/>
            <person name="Hori S."/>
            <person name="Arai W."/>
            <person name="Tsubouchi T."/>
            <person name="Morono Y."/>
            <person name="Uchiyama I."/>
            <person name="Ito T."/>
            <person name="Fujiyama A."/>
            <person name="Inagaki F."/>
            <person name="Takami H."/>
        </authorList>
    </citation>
    <scope>NUCLEOTIDE SEQUENCE</scope>
    <source>
        <strain evidence="2">Expedition CK06-06</strain>
    </source>
</reference>
<feature type="non-terminal residue" evidence="2">
    <location>
        <position position="1"/>
    </location>
</feature>
<gene>
    <name evidence="2" type="ORF">S01H4_27521</name>
</gene>
<keyword evidence="1" id="KW-0472">Membrane</keyword>
<protein>
    <submittedName>
        <fullName evidence="2">Uncharacterized protein</fullName>
    </submittedName>
</protein>
<dbReference type="EMBL" id="BART01013469">
    <property type="protein sequence ID" value="GAG77419.1"/>
    <property type="molecule type" value="Genomic_DNA"/>
</dbReference>
<evidence type="ECO:0000256" key="1">
    <source>
        <dbReference type="SAM" id="Phobius"/>
    </source>
</evidence>
<keyword evidence="1" id="KW-1133">Transmembrane helix</keyword>
<evidence type="ECO:0000313" key="2">
    <source>
        <dbReference type="EMBL" id="GAG77419.1"/>
    </source>
</evidence>
<proteinExistence type="predicted"/>